<dbReference type="EMBL" id="KZ857449">
    <property type="protein sequence ID" value="RDX44479.1"/>
    <property type="molecule type" value="Genomic_DNA"/>
</dbReference>
<proteinExistence type="predicted"/>
<reference evidence="2 3" key="1">
    <citation type="journal article" date="2018" name="Biotechnol. Biofuels">
        <title>Integrative visual omics of the white-rot fungus Polyporus brumalis exposes the biotechnological potential of its oxidative enzymes for delignifying raw plant biomass.</title>
        <authorList>
            <person name="Miyauchi S."/>
            <person name="Rancon A."/>
            <person name="Drula E."/>
            <person name="Hage H."/>
            <person name="Chaduli D."/>
            <person name="Favel A."/>
            <person name="Grisel S."/>
            <person name="Henrissat B."/>
            <person name="Herpoel-Gimbert I."/>
            <person name="Ruiz-Duenas F.J."/>
            <person name="Chevret D."/>
            <person name="Hainaut M."/>
            <person name="Lin J."/>
            <person name="Wang M."/>
            <person name="Pangilinan J."/>
            <person name="Lipzen A."/>
            <person name="Lesage-Meessen L."/>
            <person name="Navarro D."/>
            <person name="Riley R."/>
            <person name="Grigoriev I.V."/>
            <person name="Zhou S."/>
            <person name="Raouche S."/>
            <person name="Rosso M.N."/>
        </authorList>
    </citation>
    <scope>NUCLEOTIDE SEQUENCE [LARGE SCALE GENOMIC DNA]</scope>
    <source>
        <strain evidence="2 3">BRFM 1820</strain>
    </source>
</reference>
<organism evidence="2 3">
    <name type="scientific">Lentinus brumalis</name>
    <dbReference type="NCBI Taxonomy" id="2498619"/>
    <lineage>
        <taxon>Eukaryota</taxon>
        <taxon>Fungi</taxon>
        <taxon>Dikarya</taxon>
        <taxon>Basidiomycota</taxon>
        <taxon>Agaricomycotina</taxon>
        <taxon>Agaricomycetes</taxon>
        <taxon>Polyporales</taxon>
        <taxon>Polyporaceae</taxon>
        <taxon>Lentinus</taxon>
    </lineage>
</organism>
<feature type="region of interest" description="Disordered" evidence="1">
    <location>
        <begin position="151"/>
        <end position="235"/>
    </location>
</feature>
<evidence type="ECO:0000313" key="2">
    <source>
        <dbReference type="EMBL" id="RDX44479.1"/>
    </source>
</evidence>
<dbReference type="AlphaFoldDB" id="A0A371CW22"/>
<keyword evidence="3" id="KW-1185">Reference proteome</keyword>
<protein>
    <submittedName>
        <fullName evidence="2">Uncharacterized protein</fullName>
    </submittedName>
</protein>
<evidence type="ECO:0000256" key="1">
    <source>
        <dbReference type="SAM" id="MobiDB-lite"/>
    </source>
</evidence>
<accession>A0A371CW22</accession>
<gene>
    <name evidence="2" type="ORF">OH76DRAFT_1409059</name>
</gene>
<feature type="compositionally biased region" description="Gly residues" evidence="1">
    <location>
        <begin position="151"/>
        <end position="171"/>
    </location>
</feature>
<feature type="compositionally biased region" description="Acidic residues" evidence="1">
    <location>
        <begin position="216"/>
        <end position="232"/>
    </location>
</feature>
<name>A0A371CW22_9APHY</name>
<sequence>MHEYYTGNAFIGATTSSYPNLRRKPDVYRLVPFPAMKATWSVRQAAHFVSEFNPQTQVQQFHYPSKDLPAISLHVPCHFVICDTAQKLMSFYGGTRPTADKFKLDFPSNFTAIDRFVMSAVWDLYEAWMCVRPDAEWKNIVGQLTTGCSYGGGHDGPGGPSSHGGNEGDGSQGLLNENDGPPHGAPGGADAGDHPFVQPTSSLAPEDSASCRDVAGGEEESSEEAPADEDEGVGGSRVFCVAGGRLEGNAGGRVGPFARTEGAISLAIGVISRRLEH</sequence>
<dbReference type="OrthoDB" id="2755262at2759"/>
<dbReference type="Proteomes" id="UP000256964">
    <property type="component" value="Unassembled WGS sequence"/>
</dbReference>
<evidence type="ECO:0000313" key="3">
    <source>
        <dbReference type="Proteomes" id="UP000256964"/>
    </source>
</evidence>